<gene>
    <name evidence="2" type="ORF">I6U51_20035</name>
</gene>
<keyword evidence="3" id="KW-1185">Reference proteome</keyword>
<reference evidence="2" key="1">
    <citation type="submission" date="2020-12" db="EMBL/GenBank/DDBJ databases">
        <title>Clostridium thailandense sp. nov., a novel acetogenic bacterium isolated from peat land soil in Thailand.</title>
        <authorList>
            <person name="Chaikitkaew S."/>
            <person name="Birkeland N.K."/>
        </authorList>
    </citation>
    <scope>NUCLEOTIDE SEQUENCE</scope>
    <source>
        <strain evidence="2">DSM 17425</strain>
    </source>
</reference>
<evidence type="ECO:0000259" key="1">
    <source>
        <dbReference type="Pfam" id="PF01814"/>
    </source>
</evidence>
<organism evidence="2 3">
    <name type="scientific">Clostridium aciditolerans</name>
    <dbReference type="NCBI Taxonomy" id="339861"/>
    <lineage>
        <taxon>Bacteria</taxon>
        <taxon>Bacillati</taxon>
        <taxon>Bacillota</taxon>
        <taxon>Clostridia</taxon>
        <taxon>Eubacteriales</taxon>
        <taxon>Clostridiaceae</taxon>
        <taxon>Clostridium</taxon>
    </lineage>
</organism>
<protein>
    <submittedName>
        <fullName evidence="2">Hemerythrin domain-containing protein</fullName>
    </submittedName>
</protein>
<name>A0A934M2Y7_9CLOT</name>
<dbReference type="Proteomes" id="UP000622687">
    <property type="component" value="Unassembled WGS sequence"/>
</dbReference>
<dbReference type="RefSeq" id="WP_178910825.1">
    <property type="nucleotide sequence ID" value="NZ_JAEEGB010000037.1"/>
</dbReference>
<sequence length="136" mass="15829">MANIESLKRQHTDISEDIGIIKNLVKKTNFQEDSSEIAKHISLLAGKLKIHLDTEDKFLYPELLNSKDAKIKKMANDYIKEMGNLCQSFTVFKNQFNTKTKIINNLSDFKIQSIEIINLLEKRISKEDRELYLIIK</sequence>
<dbReference type="AlphaFoldDB" id="A0A934M2Y7"/>
<dbReference type="Gene3D" id="1.20.120.520">
    <property type="entry name" value="nmb1532 protein domain like"/>
    <property type="match status" value="1"/>
</dbReference>
<dbReference type="EMBL" id="JAEEGB010000037">
    <property type="protein sequence ID" value="MBI6874964.1"/>
    <property type="molecule type" value="Genomic_DNA"/>
</dbReference>
<dbReference type="InterPro" id="IPR012312">
    <property type="entry name" value="Hemerythrin-like"/>
</dbReference>
<feature type="domain" description="Hemerythrin-like" evidence="1">
    <location>
        <begin position="4"/>
        <end position="132"/>
    </location>
</feature>
<dbReference type="Pfam" id="PF01814">
    <property type="entry name" value="Hemerythrin"/>
    <property type="match status" value="1"/>
</dbReference>
<evidence type="ECO:0000313" key="3">
    <source>
        <dbReference type="Proteomes" id="UP000622687"/>
    </source>
</evidence>
<comment type="caution">
    <text evidence="2">The sequence shown here is derived from an EMBL/GenBank/DDBJ whole genome shotgun (WGS) entry which is preliminary data.</text>
</comment>
<proteinExistence type="predicted"/>
<evidence type="ECO:0000313" key="2">
    <source>
        <dbReference type="EMBL" id="MBI6874964.1"/>
    </source>
</evidence>
<accession>A0A934M2Y7</accession>